<dbReference type="InterPro" id="IPR015947">
    <property type="entry name" value="PUA-like_sf"/>
</dbReference>
<comment type="caution">
    <text evidence="2">The sequence shown here is derived from an EMBL/GenBank/DDBJ whole genome shotgun (WGS) entry which is preliminary data.</text>
</comment>
<dbReference type="Pfam" id="PF04266">
    <property type="entry name" value="ASCH"/>
    <property type="match status" value="1"/>
</dbReference>
<reference evidence="2 3" key="1">
    <citation type="submission" date="2021-01" db="EMBL/GenBank/DDBJ databases">
        <title>Whole genome shotgun sequence of Actinoplanes couchii NBRC 106145.</title>
        <authorList>
            <person name="Komaki H."/>
            <person name="Tamura T."/>
        </authorList>
    </citation>
    <scope>NUCLEOTIDE SEQUENCE [LARGE SCALE GENOMIC DNA]</scope>
    <source>
        <strain evidence="2 3">NBRC 106145</strain>
    </source>
</reference>
<organism evidence="2 3">
    <name type="scientific">Actinoplanes couchii</name>
    <dbReference type="NCBI Taxonomy" id="403638"/>
    <lineage>
        <taxon>Bacteria</taxon>
        <taxon>Bacillati</taxon>
        <taxon>Actinomycetota</taxon>
        <taxon>Actinomycetes</taxon>
        <taxon>Micromonosporales</taxon>
        <taxon>Micromonosporaceae</taxon>
        <taxon>Actinoplanes</taxon>
    </lineage>
</organism>
<dbReference type="InterPro" id="IPR009326">
    <property type="entry name" value="DUF984"/>
</dbReference>
<evidence type="ECO:0000259" key="1">
    <source>
        <dbReference type="SMART" id="SM01022"/>
    </source>
</evidence>
<dbReference type="SMART" id="SM01022">
    <property type="entry name" value="ASCH"/>
    <property type="match status" value="1"/>
</dbReference>
<accession>A0ABQ3XE98</accession>
<evidence type="ECO:0000313" key="3">
    <source>
        <dbReference type="Proteomes" id="UP000612282"/>
    </source>
</evidence>
<keyword evidence="3" id="KW-1185">Reference proteome</keyword>
<feature type="domain" description="ASCH" evidence="1">
    <location>
        <begin position="171"/>
        <end position="294"/>
    </location>
</feature>
<sequence>MTALLCLEQNLPHMLPFLRALHEAGSRAAVIGQVAGIMHGSTDPTEDLDLLWDGTAPPPSFLSSSSSPPSPFSQERALRAALTAAGCTELPDLSLPQVAYTVDGVFGDLCSTALPWGGLDTAACLDRALTAGFVRYVTLPDLIAMRRAIGRPKDLRRAAELETLQLPRMEFAFPGPLRDQLVAAVLSGAKTTTTALLAGYELDGKPLPAPGQRLAVIDSTDRPVATIELTEVRVLRLADVDLQHVLDEGEGDESVAQWRAGHTEFWTSPEIRAELPDLTINDETLIVAKRFRLI</sequence>
<proteinExistence type="predicted"/>
<dbReference type="EMBL" id="BOMG01000063">
    <property type="protein sequence ID" value="GID56813.1"/>
    <property type="molecule type" value="Genomic_DNA"/>
</dbReference>
<dbReference type="PANTHER" id="PTHR39203:SF1">
    <property type="entry name" value="CYTOPLASMIC PROTEIN"/>
    <property type="match status" value="1"/>
</dbReference>
<dbReference type="Gene3D" id="3.10.400.10">
    <property type="entry name" value="Sulfate adenylyltransferase"/>
    <property type="match status" value="1"/>
</dbReference>
<dbReference type="SUPFAM" id="SSF88697">
    <property type="entry name" value="PUA domain-like"/>
    <property type="match status" value="1"/>
</dbReference>
<dbReference type="Proteomes" id="UP000612282">
    <property type="component" value="Unassembled WGS sequence"/>
</dbReference>
<dbReference type="InterPro" id="IPR007374">
    <property type="entry name" value="ASCH_domain"/>
</dbReference>
<gene>
    <name evidence="2" type="ORF">Aco03nite_052170</name>
</gene>
<evidence type="ECO:0000313" key="2">
    <source>
        <dbReference type="EMBL" id="GID56813.1"/>
    </source>
</evidence>
<name>A0ABQ3XE98_9ACTN</name>
<dbReference type="PANTHER" id="PTHR39203">
    <property type="entry name" value="CYTOPLASMIC PROTEIN-RELATED"/>
    <property type="match status" value="1"/>
</dbReference>
<protein>
    <recommendedName>
        <fullName evidence="1">ASCH domain-containing protein</fullName>
    </recommendedName>
</protein>